<dbReference type="EMBL" id="JBHMCT010000020">
    <property type="protein sequence ID" value="MFB9558212.1"/>
    <property type="molecule type" value="Genomic_DNA"/>
</dbReference>
<evidence type="ECO:0000256" key="1">
    <source>
        <dbReference type="SAM" id="MobiDB-lite"/>
    </source>
</evidence>
<comment type="caution">
    <text evidence="2">The sequence shown here is derived from an EMBL/GenBank/DDBJ whole genome shotgun (WGS) entry which is preliminary data.</text>
</comment>
<feature type="region of interest" description="Disordered" evidence="1">
    <location>
        <begin position="58"/>
        <end position="96"/>
    </location>
</feature>
<dbReference type="RefSeq" id="WP_345483770.1">
    <property type="nucleotide sequence ID" value="NZ_BAAAWU010000001.1"/>
</dbReference>
<dbReference type="Pfam" id="PF19813">
    <property type="entry name" value="DUF6296"/>
    <property type="match status" value="1"/>
</dbReference>
<accession>A0ABV5QXF7</accession>
<gene>
    <name evidence="2" type="ORF">ACFFTP_29005</name>
</gene>
<evidence type="ECO:0000313" key="3">
    <source>
        <dbReference type="Proteomes" id="UP001589716"/>
    </source>
</evidence>
<protein>
    <submittedName>
        <fullName evidence="2">DUF6296 family protein</fullName>
    </submittedName>
</protein>
<keyword evidence="3" id="KW-1185">Reference proteome</keyword>
<dbReference type="Proteomes" id="UP001589716">
    <property type="component" value="Unassembled WGS sequence"/>
</dbReference>
<sequence>MSAARYELVFSDAVGAARDVVVVERTAATGPGGHPVYTDPSGIIRAEISDRDEVRVLASGGHQEPAQAVVARPLRETRQDGAPGGGGRSDGPRDVA</sequence>
<proteinExistence type="predicted"/>
<organism evidence="2 3">
    <name type="scientific">Streptomyces roseoviridis</name>
    <dbReference type="NCBI Taxonomy" id="67361"/>
    <lineage>
        <taxon>Bacteria</taxon>
        <taxon>Bacillati</taxon>
        <taxon>Actinomycetota</taxon>
        <taxon>Actinomycetes</taxon>
        <taxon>Kitasatosporales</taxon>
        <taxon>Streptomycetaceae</taxon>
        <taxon>Streptomyces</taxon>
    </lineage>
</organism>
<name>A0ABV5QXF7_9ACTN</name>
<evidence type="ECO:0000313" key="2">
    <source>
        <dbReference type="EMBL" id="MFB9558212.1"/>
    </source>
</evidence>
<reference evidence="2 3" key="1">
    <citation type="submission" date="2024-09" db="EMBL/GenBank/DDBJ databases">
        <authorList>
            <person name="Sun Q."/>
            <person name="Mori K."/>
        </authorList>
    </citation>
    <scope>NUCLEOTIDE SEQUENCE [LARGE SCALE GENOMIC DNA]</scope>
    <source>
        <strain evidence="2 3">JCM 4414</strain>
    </source>
</reference>
<dbReference type="InterPro" id="IPR046263">
    <property type="entry name" value="DUF6296"/>
</dbReference>